<evidence type="ECO:0000313" key="1">
    <source>
        <dbReference type="EMBL" id="KAF9422066.1"/>
    </source>
</evidence>
<proteinExistence type="predicted"/>
<comment type="caution">
    <text evidence="1">The sequence shown here is derived from an EMBL/GenBank/DDBJ whole genome shotgun (WGS) entry which is preliminary data.</text>
</comment>
<organism evidence="1 2">
    <name type="scientific">Spodoptera exigua</name>
    <name type="common">Beet armyworm</name>
    <name type="synonym">Noctua fulgens</name>
    <dbReference type="NCBI Taxonomy" id="7107"/>
    <lineage>
        <taxon>Eukaryota</taxon>
        <taxon>Metazoa</taxon>
        <taxon>Ecdysozoa</taxon>
        <taxon>Arthropoda</taxon>
        <taxon>Hexapoda</taxon>
        <taxon>Insecta</taxon>
        <taxon>Pterygota</taxon>
        <taxon>Neoptera</taxon>
        <taxon>Endopterygota</taxon>
        <taxon>Lepidoptera</taxon>
        <taxon>Glossata</taxon>
        <taxon>Ditrysia</taxon>
        <taxon>Noctuoidea</taxon>
        <taxon>Noctuidae</taxon>
        <taxon>Amphipyrinae</taxon>
        <taxon>Spodoptera</taxon>
    </lineage>
</organism>
<reference evidence="1" key="1">
    <citation type="submission" date="2020-08" db="EMBL/GenBank/DDBJ databases">
        <title>Spodoptera exigua strain:BAW_Kor-Di-RS1 Genome sequencing and assembly.</title>
        <authorList>
            <person name="Kim J."/>
            <person name="Nam H.Y."/>
            <person name="Kwon M."/>
            <person name="Choi J.H."/>
            <person name="Cho S.R."/>
            <person name="Kim G.-H."/>
        </authorList>
    </citation>
    <scope>NUCLEOTIDE SEQUENCE</scope>
    <source>
        <strain evidence="1">BAW_Kor-Di-RS1</strain>
        <tissue evidence="1">Whole-body</tissue>
    </source>
</reference>
<sequence>MVRRSRRNFEAACRFSYNGGEEITFLHVRTRRKIYQRDELSDSKIPLGQLIPRDGIERDELTKDSIVLSSSGLVLGYEEQNVLLAARFRLFEKPMPYSPEKVVKIVKTCCALHNWLRQTKLQNKQYEYTVDSEHFETGTIVPGRPLTNELD</sequence>
<dbReference type="Proteomes" id="UP000648187">
    <property type="component" value="Unassembled WGS sequence"/>
</dbReference>
<protein>
    <recommendedName>
        <fullName evidence="3">DDE Tnp4 domain-containing protein</fullName>
    </recommendedName>
</protein>
<name>A0A835GQ67_SPOEX</name>
<evidence type="ECO:0000313" key="2">
    <source>
        <dbReference type="Proteomes" id="UP000648187"/>
    </source>
</evidence>
<dbReference type="AlphaFoldDB" id="A0A835GQ67"/>
<keyword evidence="2" id="KW-1185">Reference proteome</keyword>
<dbReference type="EMBL" id="JACKWZ010000019">
    <property type="protein sequence ID" value="KAF9422066.1"/>
    <property type="molecule type" value="Genomic_DNA"/>
</dbReference>
<gene>
    <name evidence="1" type="ORF">HW555_002087</name>
</gene>
<accession>A0A835GQ67</accession>
<evidence type="ECO:0008006" key="3">
    <source>
        <dbReference type="Google" id="ProtNLM"/>
    </source>
</evidence>